<feature type="binding site" evidence="9">
    <location>
        <position position="87"/>
    </location>
    <ligand>
        <name>substrate</name>
    </ligand>
</feature>
<feature type="binding site" evidence="9">
    <location>
        <begin position="123"/>
        <end position="129"/>
    </location>
    <ligand>
        <name>ATP</name>
        <dbReference type="ChEBI" id="CHEBI:30616"/>
    </ligand>
</feature>
<evidence type="ECO:0000256" key="3">
    <source>
        <dbReference type="ARBA" id="ARBA00022695"/>
    </source>
</evidence>
<evidence type="ECO:0000313" key="11">
    <source>
        <dbReference type="EMBL" id="MST96297.1"/>
    </source>
</evidence>
<dbReference type="EC" id="2.7.7.3" evidence="9"/>
<evidence type="ECO:0000256" key="9">
    <source>
        <dbReference type="HAMAP-Rule" id="MF_00151"/>
    </source>
</evidence>
<dbReference type="SUPFAM" id="SSF52374">
    <property type="entry name" value="Nucleotidylyl transferase"/>
    <property type="match status" value="1"/>
</dbReference>
<feature type="binding site" evidence="9">
    <location>
        <begin position="9"/>
        <end position="10"/>
    </location>
    <ligand>
        <name>ATP</name>
        <dbReference type="ChEBI" id="CHEBI:30616"/>
    </ligand>
</feature>
<dbReference type="HAMAP" id="MF_00151">
    <property type="entry name" value="PPAT_bact"/>
    <property type="match status" value="1"/>
</dbReference>
<organism evidence="11 12">
    <name type="scientific">Victivallis lenta</name>
    <dbReference type="NCBI Taxonomy" id="2606640"/>
    <lineage>
        <taxon>Bacteria</taxon>
        <taxon>Pseudomonadati</taxon>
        <taxon>Lentisphaerota</taxon>
        <taxon>Lentisphaeria</taxon>
        <taxon>Victivallales</taxon>
        <taxon>Victivallaceae</taxon>
        <taxon>Victivallis</taxon>
    </lineage>
</organism>
<keyword evidence="7 9" id="KW-0173">Coenzyme A biosynthesis</keyword>
<sequence>MKTVLYPGSFDPFTNGHLDLVVRAGLLFDQVIVAIAVNSQKSPMFTMEERKELIERCCKDIPHVKVVMFHGLLVDAIEQFRAHAVLRGLRAFSDFEYELQMALMNRSLRHSCETIFMTPTQENSFVSSHMVKEVAMLGADFRGYVPPAMVPAIEAKIKAMRGAGK</sequence>
<comment type="pathway">
    <text evidence="9">Cofactor biosynthesis; coenzyme A biosynthesis; CoA from (R)-pantothenate: step 4/5.</text>
</comment>
<dbReference type="NCBIfam" id="TIGR01510">
    <property type="entry name" value="coaD_prev_kdtB"/>
    <property type="match status" value="1"/>
</dbReference>
<dbReference type="GO" id="GO:0004595">
    <property type="term" value="F:pantetheine-phosphate adenylyltransferase activity"/>
    <property type="evidence" value="ECO:0007669"/>
    <property type="project" value="UniProtKB-UniRule"/>
</dbReference>
<dbReference type="NCBIfam" id="TIGR00125">
    <property type="entry name" value="cyt_tran_rel"/>
    <property type="match status" value="1"/>
</dbReference>
<comment type="similarity">
    <text evidence="9">Belongs to the bacterial CoaD family.</text>
</comment>
<comment type="cofactor">
    <cofactor evidence="9">
        <name>Mg(2+)</name>
        <dbReference type="ChEBI" id="CHEBI:18420"/>
    </cofactor>
</comment>
<feature type="binding site" evidence="9">
    <location>
        <begin position="88"/>
        <end position="90"/>
    </location>
    <ligand>
        <name>ATP</name>
        <dbReference type="ChEBI" id="CHEBI:30616"/>
    </ligand>
</feature>
<feature type="binding site" evidence="9">
    <location>
        <position position="9"/>
    </location>
    <ligand>
        <name>substrate</name>
    </ligand>
</feature>
<keyword evidence="2 9" id="KW-0808">Transferase</keyword>
<dbReference type="PRINTS" id="PR01020">
    <property type="entry name" value="LPSBIOSNTHSS"/>
</dbReference>
<dbReference type="Gene3D" id="3.40.50.620">
    <property type="entry name" value="HUPs"/>
    <property type="match status" value="1"/>
</dbReference>
<dbReference type="UniPathway" id="UPA00241">
    <property type="reaction ID" value="UER00355"/>
</dbReference>
<dbReference type="PANTHER" id="PTHR21342">
    <property type="entry name" value="PHOSPHOPANTETHEINE ADENYLYLTRANSFERASE"/>
    <property type="match status" value="1"/>
</dbReference>
<feature type="binding site" evidence="9">
    <location>
        <position position="73"/>
    </location>
    <ligand>
        <name>substrate</name>
    </ligand>
</feature>
<dbReference type="GO" id="GO:0005737">
    <property type="term" value="C:cytoplasm"/>
    <property type="evidence" value="ECO:0007669"/>
    <property type="project" value="UniProtKB-SubCell"/>
</dbReference>
<reference evidence="11 12" key="1">
    <citation type="submission" date="2019-08" db="EMBL/GenBank/DDBJ databases">
        <title>In-depth cultivation of the pig gut microbiome towards novel bacterial diversity and tailored functional studies.</title>
        <authorList>
            <person name="Wylensek D."/>
            <person name="Hitch T.C.A."/>
            <person name="Clavel T."/>
        </authorList>
    </citation>
    <scope>NUCLEOTIDE SEQUENCE [LARGE SCALE GENOMIC DNA]</scope>
    <source>
        <strain evidence="11 12">BBE-744-WT-12</strain>
    </source>
</reference>
<evidence type="ECO:0000256" key="7">
    <source>
        <dbReference type="ARBA" id="ARBA00022993"/>
    </source>
</evidence>
<dbReference type="Proteomes" id="UP000435649">
    <property type="component" value="Unassembled WGS sequence"/>
</dbReference>
<feature type="binding site" evidence="9">
    <location>
        <position position="17"/>
    </location>
    <ligand>
        <name>ATP</name>
        <dbReference type="ChEBI" id="CHEBI:30616"/>
    </ligand>
</feature>
<dbReference type="Pfam" id="PF01467">
    <property type="entry name" value="CTP_transf_like"/>
    <property type="match status" value="1"/>
</dbReference>
<feature type="site" description="Transition state stabilizer" evidence="9">
    <location>
        <position position="17"/>
    </location>
</feature>
<name>A0A844FYF2_9BACT</name>
<keyword evidence="4 9" id="KW-0547">Nucleotide-binding</keyword>
<dbReference type="InterPro" id="IPR004821">
    <property type="entry name" value="Cyt_trans-like"/>
</dbReference>
<evidence type="ECO:0000256" key="6">
    <source>
        <dbReference type="ARBA" id="ARBA00022842"/>
    </source>
</evidence>
<evidence type="ECO:0000256" key="2">
    <source>
        <dbReference type="ARBA" id="ARBA00022679"/>
    </source>
</evidence>
<dbReference type="GO" id="GO:0005524">
    <property type="term" value="F:ATP binding"/>
    <property type="evidence" value="ECO:0007669"/>
    <property type="project" value="UniProtKB-KW"/>
</dbReference>
<keyword evidence="5 9" id="KW-0067">ATP-binding</keyword>
<evidence type="ECO:0000313" key="12">
    <source>
        <dbReference type="Proteomes" id="UP000435649"/>
    </source>
</evidence>
<keyword evidence="1 9" id="KW-0963">Cytoplasm</keyword>
<dbReference type="EMBL" id="VUNS01000003">
    <property type="protein sequence ID" value="MST96297.1"/>
    <property type="molecule type" value="Genomic_DNA"/>
</dbReference>
<feature type="binding site" evidence="9">
    <location>
        <position position="41"/>
    </location>
    <ligand>
        <name>substrate</name>
    </ligand>
</feature>
<dbReference type="GO" id="GO:0015937">
    <property type="term" value="P:coenzyme A biosynthetic process"/>
    <property type="evidence" value="ECO:0007669"/>
    <property type="project" value="UniProtKB-UniRule"/>
</dbReference>
<evidence type="ECO:0000256" key="4">
    <source>
        <dbReference type="ARBA" id="ARBA00022741"/>
    </source>
</evidence>
<comment type="subcellular location">
    <subcellularLocation>
        <location evidence="9">Cytoplasm</location>
    </subcellularLocation>
</comment>
<proteinExistence type="inferred from homology"/>
<keyword evidence="6 9" id="KW-0460">Magnesium</keyword>
<dbReference type="RefSeq" id="WP_106053901.1">
    <property type="nucleotide sequence ID" value="NZ_CALXOB010000006.1"/>
</dbReference>
<feature type="binding site" evidence="9">
    <location>
        <position position="98"/>
    </location>
    <ligand>
        <name>ATP</name>
        <dbReference type="ChEBI" id="CHEBI:30616"/>
    </ligand>
</feature>
<keyword evidence="12" id="KW-1185">Reference proteome</keyword>
<keyword evidence="3 9" id="KW-0548">Nucleotidyltransferase</keyword>
<comment type="subunit">
    <text evidence="9">Homohexamer.</text>
</comment>
<comment type="catalytic activity">
    <reaction evidence="8 9">
        <text>(R)-4'-phosphopantetheine + ATP + H(+) = 3'-dephospho-CoA + diphosphate</text>
        <dbReference type="Rhea" id="RHEA:19801"/>
        <dbReference type="ChEBI" id="CHEBI:15378"/>
        <dbReference type="ChEBI" id="CHEBI:30616"/>
        <dbReference type="ChEBI" id="CHEBI:33019"/>
        <dbReference type="ChEBI" id="CHEBI:57328"/>
        <dbReference type="ChEBI" id="CHEBI:61723"/>
        <dbReference type="EC" id="2.7.7.3"/>
    </reaction>
</comment>
<feature type="domain" description="Cytidyltransferase-like" evidence="10">
    <location>
        <begin position="5"/>
        <end position="133"/>
    </location>
</feature>
<evidence type="ECO:0000256" key="1">
    <source>
        <dbReference type="ARBA" id="ARBA00022490"/>
    </source>
</evidence>
<dbReference type="PANTHER" id="PTHR21342:SF1">
    <property type="entry name" value="PHOSPHOPANTETHEINE ADENYLYLTRANSFERASE"/>
    <property type="match status" value="1"/>
</dbReference>
<accession>A0A844FYF2</accession>
<dbReference type="AlphaFoldDB" id="A0A844FYF2"/>
<protein>
    <recommendedName>
        <fullName evidence="9">Phosphopantetheine adenylyltransferase</fullName>
        <ecNumber evidence="9">2.7.7.3</ecNumber>
    </recommendedName>
    <alternativeName>
        <fullName evidence="9">Dephospho-CoA pyrophosphorylase</fullName>
    </alternativeName>
    <alternativeName>
        <fullName evidence="9">Pantetheine-phosphate adenylyltransferase</fullName>
        <shortName evidence="9">PPAT</shortName>
    </alternativeName>
</protein>
<evidence type="ECO:0000259" key="10">
    <source>
        <dbReference type="Pfam" id="PF01467"/>
    </source>
</evidence>
<evidence type="ECO:0000256" key="8">
    <source>
        <dbReference type="ARBA" id="ARBA00029346"/>
    </source>
</evidence>
<comment type="function">
    <text evidence="9">Reversibly transfers an adenylyl group from ATP to 4'-phosphopantetheine, yielding dephospho-CoA (dPCoA) and pyrophosphate.</text>
</comment>
<gene>
    <name evidence="9 11" type="primary">coaD</name>
    <name evidence="11" type="ORF">FYJ85_04445</name>
</gene>
<evidence type="ECO:0000256" key="5">
    <source>
        <dbReference type="ARBA" id="ARBA00022840"/>
    </source>
</evidence>
<dbReference type="InterPro" id="IPR014729">
    <property type="entry name" value="Rossmann-like_a/b/a_fold"/>
</dbReference>
<dbReference type="InterPro" id="IPR001980">
    <property type="entry name" value="PPAT"/>
</dbReference>
<dbReference type="CDD" id="cd02163">
    <property type="entry name" value="PPAT"/>
    <property type="match status" value="1"/>
</dbReference>
<comment type="caution">
    <text evidence="11">The sequence shown here is derived from an EMBL/GenBank/DDBJ whole genome shotgun (WGS) entry which is preliminary data.</text>
</comment>